<evidence type="ECO:0000313" key="2">
    <source>
        <dbReference type="Proteomes" id="UP000187609"/>
    </source>
</evidence>
<dbReference type="EMBL" id="MJEQ01000820">
    <property type="protein sequence ID" value="OIT33808.1"/>
    <property type="molecule type" value="Genomic_DNA"/>
</dbReference>
<dbReference type="Proteomes" id="UP000187609">
    <property type="component" value="Unassembled WGS sequence"/>
</dbReference>
<accession>A0A314KWM0</accession>
<proteinExistence type="predicted"/>
<sequence length="644" mass="72096">MEVLDRFSSSDNPESWHFRAERYFNYLGFAKTYWLPLPSFYLDGEALNWFNCLFRNKQFFDWTHFKAKFAHHFRQQTAIYSVRRFVGSSYVSFDYIDTVPTVSQSTMVSPFPVSSLFPKTSAFETAYETENSKADHMFHKLPVTYKNLDSLTLIAGSGTEIVNLEDIEALQIWNANSVEVVELVQEPCAITEDHGLDDISFVVVSSDIHDLNALVPEGNNSVTTVSTVCSDSCYANASFPTKVHTEALDDTTRSDDGEKENSRDSTMTGVFGKFPQWDTLDFLVFTSQGIVVSNASVRFDVIDFPFDGTIWFGTIPWLSSYREEIGGANQNQMSLFDLHKCNWVDTGQVCNFFGFLLSKSRECAREQKIQRGLQVFKVALGRVDMSVADNGNSIKSCAMYTLLGESLENSFMCSVADATTPIEEQYIIDQLSSFLSGRTLQLSVLHHALTFIMVTLFNTENAHKDALLKIVGALAETSVHYTAPADVVSVIPLALTCGERDIIFLELKKSIPNNLVEVSRTKIMEFREVLAGVNAEQYVLESHGSGSFTVTRGGFCDDLGKGTKTTVIKSTVEHQDGVATFVDIFVNYDAFMVAQLHVHKGTNCIFSETYKRMLDLDSATVKLTFSLSKVNLQYILQGSTSHLF</sequence>
<dbReference type="Gramene" id="OIT33808">
    <property type="protein sequence ID" value="OIT33808"/>
    <property type="gene ID" value="A4A49_28310"/>
</dbReference>
<organism evidence="1 2">
    <name type="scientific">Nicotiana attenuata</name>
    <name type="common">Coyote tobacco</name>
    <dbReference type="NCBI Taxonomy" id="49451"/>
    <lineage>
        <taxon>Eukaryota</taxon>
        <taxon>Viridiplantae</taxon>
        <taxon>Streptophyta</taxon>
        <taxon>Embryophyta</taxon>
        <taxon>Tracheophyta</taxon>
        <taxon>Spermatophyta</taxon>
        <taxon>Magnoliopsida</taxon>
        <taxon>eudicotyledons</taxon>
        <taxon>Gunneridae</taxon>
        <taxon>Pentapetalae</taxon>
        <taxon>asterids</taxon>
        <taxon>lamiids</taxon>
        <taxon>Solanales</taxon>
        <taxon>Solanaceae</taxon>
        <taxon>Nicotianoideae</taxon>
        <taxon>Nicotianeae</taxon>
        <taxon>Nicotiana</taxon>
    </lineage>
</organism>
<gene>
    <name evidence="1" type="ORF">A4A49_28310</name>
</gene>
<reference evidence="1" key="1">
    <citation type="submission" date="2016-11" db="EMBL/GenBank/DDBJ databases">
        <title>The genome of Nicotiana attenuata.</title>
        <authorList>
            <person name="Xu S."/>
            <person name="Brockmoeller T."/>
            <person name="Gaquerel E."/>
            <person name="Navarro A."/>
            <person name="Kuhl H."/>
            <person name="Gase K."/>
            <person name="Ling Z."/>
            <person name="Zhou W."/>
            <person name="Kreitzer C."/>
            <person name="Stanke M."/>
            <person name="Tang H."/>
            <person name="Lyons E."/>
            <person name="Pandey P."/>
            <person name="Pandey S.P."/>
            <person name="Timmermann B."/>
            <person name="Baldwin I.T."/>
        </authorList>
    </citation>
    <scope>NUCLEOTIDE SEQUENCE [LARGE SCALE GENOMIC DNA]</scope>
    <source>
        <strain evidence="1">UT</strain>
    </source>
</reference>
<protein>
    <submittedName>
        <fullName evidence="1">Uncharacterized protein</fullName>
    </submittedName>
</protein>
<evidence type="ECO:0000313" key="1">
    <source>
        <dbReference type="EMBL" id="OIT33808.1"/>
    </source>
</evidence>
<dbReference type="AlphaFoldDB" id="A0A314KWM0"/>
<keyword evidence="2" id="KW-1185">Reference proteome</keyword>
<comment type="caution">
    <text evidence="1">The sequence shown here is derived from an EMBL/GenBank/DDBJ whole genome shotgun (WGS) entry which is preliminary data.</text>
</comment>
<name>A0A314KWM0_NICAT</name>